<dbReference type="Proteomes" id="UP000298652">
    <property type="component" value="Chromosome 6"/>
</dbReference>
<gene>
    <name evidence="2" type="ORF">SEVIR_6G205950v2</name>
</gene>
<keyword evidence="3" id="KW-1185">Reference proteome</keyword>
<reference evidence="2" key="1">
    <citation type="submission" date="2019-03" db="EMBL/GenBank/DDBJ databases">
        <title>WGS assembly of Setaria viridis.</title>
        <authorList>
            <person name="Huang P."/>
            <person name="Jenkins J."/>
            <person name="Grimwood J."/>
            <person name="Barry K."/>
            <person name="Healey A."/>
            <person name="Mamidi S."/>
            <person name="Sreedasyam A."/>
            <person name="Shu S."/>
            <person name="Feldman M."/>
            <person name="Wu J."/>
            <person name="Yu Y."/>
            <person name="Chen C."/>
            <person name="Johnson J."/>
            <person name="Rokhsar D."/>
            <person name="Baxter I."/>
            <person name="Schmutz J."/>
            <person name="Brutnell T."/>
            <person name="Kellogg E."/>
        </authorList>
    </citation>
    <scope>NUCLEOTIDE SEQUENCE [LARGE SCALE GENOMIC DNA]</scope>
</reference>
<accession>A0A4U6U616</accession>
<feature type="compositionally biased region" description="Basic residues" evidence="1">
    <location>
        <begin position="78"/>
        <end position="87"/>
    </location>
</feature>
<feature type="compositionally biased region" description="Low complexity" evidence="1">
    <location>
        <begin position="45"/>
        <end position="60"/>
    </location>
</feature>
<evidence type="ECO:0000313" key="3">
    <source>
        <dbReference type="Proteomes" id="UP000298652"/>
    </source>
</evidence>
<name>A0A4U6U616_SETVI</name>
<dbReference type="AlphaFoldDB" id="A0A4U6U616"/>
<evidence type="ECO:0000313" key="2">
    <source>
        <dbReference type="EMBL" id="TKW11008.1"/>
    </source>
</evidence>
<proteinExistence type="predicted"/>
<dbReference type="EMBL" id="CM016557">
    <property type="protein sequence ID" value="TKW11008.1"/>
    <property type="molecule type" value="Genomic_DNA"/>
</dbReference>
<protein>
    <submittedName>
        <fullName evidence="2">Uncharacterized protein</fullName>
    </submittedName>
</protein>
<dbReference type="Gramene" id="TKW11008">
    <property type="protein sequence ID" value="TKW11008"/>
    <property type="gene ID" value="SEVIR_6G205950v2"/>
</dbReference>
<organism evidence="2 3">
    <name type="scientific">Setaria viridis</name>
    <name type="common">Green bristlegrass</name>
    <name type="synonym">Setaria italica subsp. viridis</name>
    <dbReference type="NCBI Taxonomy" id="4556"/>
    <lineage>
        <taxon>Eukaryota</taxon>
        <taxon>Viridiplantae</taxon>
        <taxon>Streptophyta</taxon>
        <taxon>Embryophyta</taxon>
        <taxon>Tracheophyta</taxon>
        <taxon>Spermatophyta</taxon>
        <taxon>Magnoliopsida</taxon>
        <taxon>Liliopsida</taxon>
        <taxon>Poales</taxon>
        <taxon>Poaceae</taxon>
        <taxon>PACMAD clade</taxon>
        <taxon>Panicoideae</taxon>
        <taxon>Panicodae</taxon>
        <taxon>Paniceae</taxon>
        <taxon>Cenchrinae</taxon>
        <taxon>Setaria</taxon>
    </lineage>
</organism>
<evidence type="ECO:0000256" key="1">
    <source>
        <dbReference type="SAM" id="MobiDB-lite"/>
    </source>
</evidence>
<feature type="region of interest" description="Disordered" evidence="1">
    <location>
        <begin position="1"/>
        <end position="117"/>
    </location>
</feature>
<feature type="compositionally biased region" description="Low complexity" evidence="1">
    <location>
        <begin position="105"/>
        <end position="117"/>
    </location>
</feature>
<sequence>MPSPPPRSTRLLPRNFQRSRRTWSTRSPSTETDMPTSARSFSFFRPAAPLSLPRPRATRSTEISRSLPRNRARERSHARSTRRSPARNRLEPRRRQRSQGRTWKARVVSSSSASSSR</sequence>